<feature type="region of interest" description="Disordered" evidence="1">
    <location>
        <begin position="1"/>
        <end position="28"/>
    </location>
</feature>
<dbReference type="Proteomes" id="UP001365542">
    <property type="component" value="Unassembled WGS sequence"/>
</dbReference>
<sequence length="634" mass="70165">MATAPFNMASSLPKAPLSEIEPTTQEPSPAIYRLKVGLMGKTGTELNVVAKDLFTQIRSRRTSMTPVFEKSPQNLKRKPEDHKVSSSSDMGIIETGEVEIRGVVQSEAAPTPARRSSLPGLSHHGGKSGATLELLAAEAERLLADGHSPSPAEATGTERSSSSVGPSPTRGKTRETLRLIKKSTKEPAVRKRGRPRKEDKATSEQTSSVQNVASSPPEIRLIPATLVDAKGRKLPRRGSSFPTRRPPRSPLHTHLQTPSIMPPPDPQPALPPVLNAVPAPGPSNFAPYRTLPTRIDSFWDFFDEPPTGREDDLSRIDFEKMLGTELEPIDLTMDEYSSQQFSAATDAQHQNQSSNVKDTIELSHSANLPDQPMTTPEKSPTDDLTSQSYMTTEEFFEEMEANWKNALDPDYIPQTFPFEGELRGPEWLLNPETTAKGRKFLLGCIEEINRMDPLIGGDGPASAGARRVQGDVIFDNIPNRKRKDGHPNCPSGGDCPHEIQYELEDRFGIHPALPNLYAREGEVYRPGLKQSKQPEHGITINLPQLDIERIIFGDVDGEEDVELNLEDWLNPSLWKDPQEEDTAPKHTDNAEKQENVHSKKRKAKEQEQPGTEAGRRLSVEDVFSINSGKRLRTD</sequence>
<keyword evidence="3" id="KW-1185">Reference proteome</keyword>
<evidence type="ECO:0000313" key="3">
    <source>
        <dbReference type="Proteomes" id="UP001365542"/>
    </source>
</evidence>
<dbReference type="EMBL" id="JAVHJO010000002">
    <property type="protein sequence ID" value="KAK6542338.1"/>
    <property type="molecule type" value="Genomic_DNA"/>
</dbReference>
<feature type="region of interest" description="Disordered" evidence="1">
    <location>
        <begin position="573"/>
        <end position="620"/>
    </location>
</feature>
<feature type="compositionally biased region" description="Polar residues" evidence="1">
    <location>
        <begin position="203"/>
        <end position="214"/>
    </location>
</feature>
<feature type="compositionally biased region" description="Basic and acidic residues" evidence="1">
    <location>
        <begin position="172"/>
        <end position="189"/>
    </location>
</feature>
<feature type="compositionally biased region" description="Pro residues" evidence="1">
    <location>
        <begin position="260"/>
        <end position="271"/>
    </location>
</feature>
<gene>
    <name evidence="2" type="ORF">TWF694_006297</name>
</gene>
<name>A0AAV9XK39_9PEZI</name>
<accession>A0AAV9XK39</accession>
<organism evidence="2 3">
    <name type="scientific">Orbilia ellipsospora</name>
    <dbReference type="NCBI Taxonomy" id="2528407"/>
    <lineage>
        <taxon>Eukaryota</taxon>
        <taxon>Fungi</taxon>
        <taxon>Dikarya</taxon>
        <taxon>Ascomycota</taxon>
        <taxon>Pezizomycotina</taxon>
        <taxon>Orbiliomycetes</taxon>
        <taxon>Orbiliales</taxon>
        <taxon>Orbiliaceae</taxon>
        <taxon>Orbilia</taxon>
    </lineage>
</organism>
<feature type="region of interest" description="Disordered" evidence="1">
    <location>
        <begin position="64"/>
        <end position="88"/>
    </location>
</feature>
<reference evidence="2 3" key="1">
    <citation type="submission" date="2019-10" db="EMBL/GenBank/DDBJ databases">
        <authorList>
            <person name="Palmer J.M."/>
        </authorList>
    </citation>
    <scope>NUCLEOTIDE SEQUENCE [LARGE SCALE GENOMIC DNA]</scope>
    <source>
        <strain evidence="2 3">TWF694</strain>
    </source>
</reference>
<feature type="compositionally biased region" description="Basic and acidic residues" evidence="1">
    <location>
        <begin position="582"/>
        <end position="597"/>
    </location>
</feature>
<proteinExistence type="predicted"/>
<feature type="region of interest" description="Disordered" evidence="1">
    <location>
        <begin position="365"/>
        <end position="385"/>
    </location>
</feature>
<dbReference type="AlphaFoldDB" id="A0AAV9XK39"/>
<feature type="region of interest" description="Disordered" evidence="1">
    <location>
        <begin position="107"/>
        <end position="128"/>
    </location>
</feature>
<evidence type="ECO:0000313" key="2">
    <source>
        <dbReference type="EMBL" id="KAK6542338.1"/>
    </source>
</evidence>
<protein>
    <submittedName>
        <fullName evidence="2">Uncharacterized protein</fullName>
    </submittedName>
</protein>
<feature type="region of interest" description="Disordered" evidence="1">
    <location>
        <begin position="145"/>
        <end position="278"/>
    </location>
</feature>
<evidence type="ECO:0000256" key="1">
    <source>
        <dbReference type="SAM" id="MobiDB-lite"/>
    </source>
</evidence>
<feature type="compositionally biased region" description="Polar residues" evidence="1">
    <location>
        <begin position="157"/>
        <end position="166"/>
    </location>
</feature>
<comment type="caution">
    <text evidence="2">The sequence shown here is derived from an EMBL/GenBank/DDBJ whole genome shotgun (WGS) entry which is preliminary data.</text>
</comment>